<dbReference type="SUPFAM" id="SSF53254">
    <property type="entry name" value="Phosphoglycerate mutase-like"/>
    <property type="match status" value="1"/>
</dbReference>
<name>A0A501WEX8_9RHOB</name>
<keyword evidence="3" id="KW-1185">Reference proteome</keyword>
<evidence type="ECO:0000256" key="1">
    <source>
        <dbReference type="SAM" id="MobiDB-lite"/>
    </source>
</evidence>
<evidence type="ECO:0008006" key="4">
    <source>
        <dbReference type="Google" id="ProtNLM"/>
    </source>
</evidence>
<protein>
    <recommendedName>
        <fullName evidence="4">Histidine phosphatase family protein</fullName>
    </recommendedName>
</protein>
<feature type="compositionally biased region" description="Basic residues" evidence="1">
    <location>
        <begin position="61"/>
        <end position="78"/>
    </location>
</feature>
<proteinExistence type="predicted"/>
<evidence type="ECO:0000313" key="2">
    <source>
        <dbReference type="EMBL" id="TPE46614.1"/>
    </source>
</evidence>
<dbReference type="AlphaFoldDB" id="A0A501WEX8"/>
<feature type="compositionally biased region" description="Basic and acidic residues" evidence="1">
    <location>
        <begin position="23"/>
        <end position="33"/>
    </location>
</feature>
<dbReference type="InterPro" id="IPR013078">
    <property type="entry name" value="His_Pase_superF_clade-1"/>
</dbReference>
<reference evidence="2 3" key="1">
    <citation type="submission" date="2019-06" db="EMBL/GenBank/DDBJ databases">
        <title>A novel bacterium of genus Amaricoccus, isolated from marine sediment.</title>
        <authorList>
            <person name="Huang H."/>
            <person name="Mo K."/>
            <person name="Hu Y."/>
        </authorList>
    </citation>
    <scope>NUCLEOTIDE SEQUENCE [LARGE SCALE GENOMIC DNA]</scope>
    <source>
        <strain evidence="2 3">HB172011</strain>
    </source>
</reference>
<feature type="compositionally biased region" description="Low complexity" evidence="1">
    <location>
        <begin position="1"/>
        <end position="11"/>
    </location>
</feature>
<accession>A0A501WEX8</accession>
<dbReference type="Proteomes" id="UP000319255">
    <property type="component" value="Unassembled WGS sequence"/>
</dbReference>
<gene>
    <name evidence="2" type="ORF">FJM51_21755</name>
</gene>
<feature type="region of interest" description="Disordered" evidence="1">
    <location>
        <begin position="1"/>
        <end position="91"/>
    </location>
</feature>
<dbReference type="Gene3D" id="3.40.50.1240">
    <property type="entry name" value="Phosphoglycerate mutase-like"/>
    <property type="match status" value="1"/>
</dbReference>
<organism evidence="2 3">
    <name type="scientific">Amaricoccus solimangrovi</name>
    <dbReference type="NCBI Taxonomy" id="2589815"/>
    <lineage>
        <taxon>Bacteria</taxon>
        <taxon>Pseudomonadati</taxon>
        <taxon>Pseudomonadota</taxon>
        <taxon>Alphaproteobacteria</taxon>
        <taxon>Rhodobacterales</taxon>
        <taxon>Paracoccaceae</taxon>
        <taxon>Amaricoccus</taxon>
    </lineage>
</organism>
<dbReference type="SMART" id="SM00855">
    <property type="entry name" value="PGAM"/>
    <property type="match status" value="1"/>
</dbReference>
<dbReference type="EMBL" id="VFRP01000044">
    <property type="protein sequence ID" value="TPE46614.1"/>
    <property type="molecule type" value="Genomic_DNA"/>
</dbReference>
<dbReference type="Pfam" id="PF00300">
    <property type="entry name" value="His_Phos_1"/>
    <property type="match status" value="1"/>
</dbReference>
<dbReference type="OrthoDB" id="9781415at2"/>
<sequence>MAGAGRAAARPDPARPSRRPRREPRLLRRRDGGGHLCPRGRGGGERRGRRRLAERRGGRADRRRARPGAAHPRPRGRARGGGGARARPSRDPALVWPAARRLHRRLPRRGPADRRTRLLSGVARLELILLRHPAPAIDADICYGRADLTLQPGLEDPRRLPEPPPPFASLATSPLRRCRRLAERLGAERGVAVTVDPRLAEMDFGRWELRRWHEIARSEVDAWAADFENARPHGGETVTELRARVAAALAEARDAPGPALWVTHGGVVRAVCGLLGAHAGWETRLGFGQMLTVSA</sequence>
<dbReference type="InterPro" id="IPR029033">
    <property type="entry name" value="His_PPase_superfam"/>
</dbReference>
<comment type="caution">
    <text evidence="2">The sequence shown here is derived from an EMBL/GenBank/DDBJ whole genome shotgun (WGS) entry which is preliminary data.</text>
</comment>
<evidence type="ECO:0000313" key="3">
    <source>
        <dbReference type="Proteomes" id="UP000319255"/>
    </source>
</evidence>